<reference evidence="3" key="1">
    <citation type="journal article" date="2005" name="Nature">
        <title>The map-based sequence of the rice genome.</title>
        <authorList>
            <consortium name="International rice genome sequencing project (IRGSP)"/>
            <person name="Matsumoto T."/>
            <person name="Wu J."/>
            <person name="Kanamori H."/>
            <person name="Katayose Y."/>
            <person name="Fujisawa M."/>
            <person name="Namiki N."/>
            <person name="Mizuno H."/>
            <person name="Yamamoto K."/>
            <person name="Antonio B.A."/>
            <person name="Baba T."/>
            <person name="Sakata K."/>
            <person name="Nagamura Y."/>
            <person name="Aoki H."/>
            <person name="Arikawa K."/>
            <person name="Arita K."/>
            <person name="Bito T."/>
            <person name="Chiden Y."/>
            <person name="Fujitsuka N."/>
            <person name="Fukunaka R."/>
            <person name="Hamada M."/>
            <person name="Harada C."/>
            <person name="Hayashi A."/>
            <person name="Hijishita S."/>
            <person name="Honda M."/>
            <person name="Hosokawa S."/>
            <person name="Ichikawa Y."/>
            <person name="Idonuma A."/>
            <person name="Iijima M."/>
            <person name="Ikeda M."/>
            <person name="Ikeno M."/>
            <person name="Ito K."/>
            <person name="Ito S."/>
            <person name="Ito T."/>
            <person name="Ito Y."/>
            <person name="Ito Y."/>
            <person name="Iwabuchi A."/>
            <person name="Kamiya K."/>
            <person name="Karasawa W."/>
            <person name="Kurita K."/>
            <person name="Katagiri S."/>
            <person name="Kikuta A."/>
            <person name="Kobayashi H."/>
            <person name="Kobayashi N."/>
            <person name="Machita K."/>
            <person name="Maehara T."/>
            <person name="Masukawa M."/>
            <person name="Mizubayashi T."/>
            <person name="Mukai Y."/>
            <person name="Nagasaki H."/>
            <person name="Nagata Y."/>
            <person name="Naito S."/>
            <person name="Nakashima M."/>
            <person name="Nakama Y."/>
            <person name="Nakamichi Y."/>
            <person name="Nakamura M."/>
            <person name="Meguro A."/>
            <person name="Negishi M."/>
            <person name="Ohta I."/>
            <person name="Ohta T."/>
            <person name="Okamoto M."/>
            <person name="Ono N."/>
            <person name="Saji S."/>
            <person name="Sakaguchi M."/>
            <person name="Sakai K."/>
            <person name="Shibata M."/>
            <person name="Shimokawa T."/>
            <person name="Song J."/>
            <person name="Takazaki Y."/>
            <person name="Terasawa K."/>
            <person name="Tsugane M."/>
            <person name="Tsuji K."/>
            <person name="Ueda S."/>
            <person name="Waki K."/>
            <person name="Yamagata H."/>
            <person name="Yamamoto M."/>
            <person name="Yamamoto S."/>
            <person name="Yamane H."/>
            <person name="Yoshiki S."/>
            <person name="Yoshihara R."/>
            <person name="Yukawa K."/>
            <person name="Zhong H."/>
            <person name="Yano M."/>
            <person name="Yuan Q."/>
            <person name="Ouyang S."/>
            <person name="Liu J."/>
            <person name="Jones K.M."/>
            <person name="Gansberger K."/>
            <person name="Moffat K."/>
            <person name="Hill J."/>
            <person name="Bera J."/>
            <person name="Fadrosh D."/>
            <person name="Jin S."/>
            <person name="Johri S."/>
            <person name="Kim M."/>
            <person name="Overton L."/>
            <person name="Reardon M."/>
            <person name="Tsitrin T."/>
            <person name="Vuong H."/>
            <person name="Weaver B."/>
            <person name="Ciecko A."/>
            <person name="Tallon L."/>
            <person name="Jackson J."/>
            <person name="Pai G."/>
            <person name="Aken S.V."/>
            <person name="Utterback T."/>
            <person name="Reidmuller S."/>
            <person name="Feldblyum T."/>
            <person name="Hsiao J."/>
            <person name="Zismann V."/>
            <person name="Iobst S."/>
            <person name="de Vazeille A.R."/>
            <person name="Buell C.R."/>
            <person name="Ying K."/>
            <person name="Li Y."/>
            <person name="Lu T."/>
            <person name="Huang Y."/>
            <person name="Zhao Q."/>
            <person name="Feng Q."/>
            <person name="Zhang L."/>
            <person name="Zhu J."/>
            <person name="Weng Q."/>
            <person name="Mu J."/>
            <person name="Lu Y."/>
            <person name="Fan D."/>
            <person name="Liu Y."/>
            <person name="Guan J."/>
            <person name="Zhang Y."/>
            <person name="Yu S."/>
            <person name="Liu X."/>
            <person name="Zhang Y."/>
            <person name="Hong G."/>
            <person name="Han B."/>
            <person name="Choisne N."/>
            <person name="Demange N."/>
            <person name="Orjeda G."/>
            <person name="Samain S."/>
            <person name="Cattolico L."/>
            <person name="Pelletier E."/>
            <person name="Couloux A."/>
            <person name="Segurens B."/>
            <person name="Wincker P."/>
            <person name="D'Hont A."/>
            <person name="Scarpelli C."/>
            <person name="Weissenbach J."/>
            <person name="Salanoubat M."/>
            <person name="Quetier F."/>
            <person name="Yu Y."/>
            <person name="Kim H.R."/>
            <person name="Rambo T."/>
            <person name="Currie J."/>
            <person name="Collura K."/>
            <person name="Luo M."/>
            <person name="Yang T."/>
            <person name="Ammiraju J.S.S."/>
            <person name="Engler F."/>
            <person name="Soderlund C."/>
            <person name="Wing R.A."/>
            <person name="Palmer L.E."/>
            <person name="de la Bastide M."/>
            <person name="Spiegel L."/>
            <person name="Nascimento L."/>
            <person name="Zutavern T."/>
            <person name="O'Shaughnessy A."/>
            <person name="Dike S."/>
            <person name="Dedhia N."/>
            <person name="Preston R."/>
            <person name="Balija V."/>
            <person name="McCombie W.R."/>
            <person name="Chow T."/>
            <person name="Chen H."/>
            <person name="Chung M."/>
            <person name="Chen C."/>
            <person name="Shaw J."/>
            <person name="Wu H."/>
            <person name="Hsiao K."/>
            <person name="Chao Y."/>
            <person name="Chu M."/>
            <person name="Cheng C."/>
            <person name="Hour A."/>
            <person name="Lee P."/>
            <person name="Lin S."/>
            <person name="Lin Y."/>
            <person name="Liou J."/>
            <person name="Liu S."/>
            <person name="Hsing Y."/>
            <person name="Raghuvanshi S."/>
            <person name="Mohanty A."/>
            <person name="Bharti A.K."/>
            <person name="Gaur A."/>
            <person name="Gupta V."/>
            <person name="Kumar D."/>
            <person name="Ravi V."/>
            <person name="Vij S."/>
            <person name="Kapur A."/>
            <person name="Khurana P."/>
            <person name="Khurana P."/>
            <person name="Khurana J.P."/>
            <person name="Tyagi A.K."/>
            <person name="Gaikwad K."/>
            <person name="Singh A."/>
            <person name="Dalal V."/>
            <person name="Srivastava S."/>
            <person name="Dixit A."/>
            <person name="Pal A.K."/>
            <person name="Ghazi I.A."/>
            <person name="Yadav M."/>
            <person name="Pandit A."/>
            <person name="Bhargava A."/>
            <person name="Sureshbabu K."/>
            <person name="Batra K."/>
            <person name="Sharma T.R."/>
            <person name="Mohapatra T."/>
            <person name="Singh N.K."/>
            <person name="Messing J."/>
            <person name="Nelson A.B."/>
            <person name="Fuks G."/>
            <person name="Kavchok S."/>
            <person name="Keizer G."/>
            <person name="Linton E."/>
            <person name="Llaca V."/>
            <person name="Song R."/>
            <person name="Tanyolac B."/>
            <person name="Young S."/>
            <person name="Ho-Il K."/>
            <person name="Hahn J.H."/>
            <person name="Sangsakoo G."/>
            <person name="Vanavichit A."/>
            <person name="de Mattos Luiz.A.T."/>
            <person name="Zimmer P.D."/>
            <person name="Malone G."/>
            <person name="Dellagostin O."/>
            <person name="de Oliveira A.C."/>
            <person name="Bevan M."/>
            <person name="Bancroft I."/>
            <person name="Minx P."/>
            <person name="Cordum H."/>
            <person name="Wilson R."/>
            <person name="Cheng Z."/>
            <person name="Jin W."/>
            <person name="Jiang J."/>
            <person name="Leong S.A."/>
            <person name="Iwama H."/>
            <person name="Gojobori T."/>
            <person name="Itoh T."/>
            <person name="Niimura Y."/>
            <person name="Fujii Y."/>
            <person name="Habara T."/>
            <person name="Sakai H."/>
            <person name="Sato Y."/>
            <person name="Wilson G."/>
            <person name="Kumar K."/>
            <person name="McCouch S."/>
            <person name="Juretic N."/>
            <person name="Hoen D."/>
            <person name="Wright S."/>
            <person name="Bruskiewich R."/>
            <person name="Bureau T."/>
            <person name="Miyao A."/>
            <person name="Hirochika H."/>
            <person name="Nishikawa T."/>
            <person name="Kadowaki K."/>
            <person name="Sugiura M."/>
            <person name="Burr B."/>
            <person name="Sasaki T."/>
        </authorList>
    </citation>
    <scope>NUCLEOTIDE SEQUENCE [LARGE SCALE GENOMIC DNA]</scope>
    <source>
        <strain evidence="3">cv. Nipponbare</strain>
    </source>
</reference>
<sequence>MEPIATVKKMPDETIPVNDLHPKASYGNMVFLCVSPSAPARGEAAEVRINAGGDGGADRRGNDGSTGQRWQIDAAVLKAAKLSDPSGAGASIRLGQGETML</sequence>
<dbReference type="EMBL" id="AP006532">
    <property type="protein sequence ID" value="BAC99965.1"/>
    <property type="molecule type" value="Genomic_DNA"/>
</dbReference>
<dbReference type="AlphaFoldDB" id="Q6YS12"/>
<accession>Q6YS12</accession>
<evidence type="ECO:0000256" key="1">
    <source>
        <dbReference type="SAM" id="MobiDB-lite"/>
    </source>
</evidence>
<protein>
    <submittedName>
        <fullName evidence="2">Uncharacterized protein</fullName>
    </submittedName>
</protein>
<gene>
    <name evidence="2" type="primary">B1446H11.21</name>
</gene>
<feature type="region of interest" description="Disordered" evidence="1">
    <location>
        <begin position="49"/>
        <end position="68"/>
    </location>
</feature>
<evidence type="ECO:0000313" key="3">
    <source>
        <dbReference type="Proteomes" id="UP000000763"/>
    </source>
</evidence>
<evidence type="ECO:0000313" key="2">
    <source>
        <dbReference type="EMBL" id="BAC99965.1"/>
    </source>
</evidence>
<proteinExistence type="predicted"/>
<organism evidence="2 3">
    <name type="scientific">Oryza sativa subsp. japonica</name>
    <name type="common">Rice</name>
    <dbReference type="NCBI Taxonomy" id="39947"/>
    <lineage>
        <taxon>Eukaryota</taxon>
        <taxon>Viridiplantae</taxon>
        <taxon>Streptophyta</taxon>
        <taxon>Embryophyta</taxon>
        <taxon>Tracheophyta</taxon>
        <taxon>Spermatophyta</taxon>
        <taxon>Magnoliopsida</taxon>
        <taxon>Liliopsida</taxon>
        <taxon>Poales</taxon>
        <taxon>Poaceae</taxon>
        <taxon>BOP clade</taxon>
        <taxon>Oryzoideae</taxon>
        <taxon>Oryzeae</taxon>
        <taxon>Oryzinae</taxon>
        <taxon>Oryza</taxon>
        <taxon>Oryza sativa</taxon>
    </lineage>
</organism>
<dbReference type="Proteomes" id="UP000000763">
    <property type="component" value="Chromosome 8"/>
</dbReference>
<reference evidence="3" key="2">
    <citation type="journal article" date="2008" name="Nucleic Acids Res.">
        <title>The rice annotation project database (RAP-DB): 2008 update.</title>
        <authorList>
            <consortium name="The rice annotation project (RAP)"/>
        </authorList>
    </citation>
    <scope>GENOME REANNOTATION</scope>
    <source>
        <strain evidence="3">cv. Nipponbare</strain>
    </source>
</reference>
<name>Q6YS12_ORYSJ</name>